<dbReference type="Gene3D" id="3.40.50.1820">
    <property type="entry name" value="alpha/beta hydrolase"/>
    <property type="match status" value="1"/>
</dbReference>
<dbReference type="RefSeq" id="XP_014182538.1">
    <property type="nucleotide sequence ID" value="XM_014327063.1"/>
</dbReference>
<accession>J4UJI2</accession>
<gene>
    <name evidence="1" type="ORF">A1Q1_06814</name>
</gene>
<dbReference type="VEuPathDB" id="FungiDB:A1Q1_06814"/>
<evidence type="ECO:0008006" key="3">
    <source>
        <dbReference type="Google" id="ProtNLM"/>
    </source>
</evidence>
<dbReference type="Proteomes" id="UP000002748">
    <property type="component" value="Unassembled WGS sequence"/>
</dbReference>
<dbReference type="OrthoDB" id="2152248at2759"/>
<dbReference type="PANTHER" id="PTHR47381">
    <property type="entry name" value="ALPHA/BETA-HYDROLASES SUPERFAMILY PROTEIN"/>
    <property type="match status" value="1"/>
</dbReference>
<dbReference type="HOGENOM" id="CLU_048444_1_0_1"/>
<evidence type="ECO:0000313" key="1">
    <source>
        <dbReference type="EMBL" id="EJT51945.1"/>
    </source>
</evidence>
<comment type="caution">
    <text evidence="1">The sequence shown here is derived from an EMBL/GenBank/DDBJ whole genome shotgun (WGS) entry which is preliminary data.</text>
</comment>
<dbReference type="InterPro" id="IPR029058">
    <property type="entry name" value="AB_hydrolase_fold"/>
</dbReference>
<sequence>MPEEHDPTAHVMDYPALDLGNKECSKTHVAIVDLDVFVWGLEEIKDSKLPIAAVIASHGRCNSAKNMEPFARGLLAEAREQEKASGRRKIRDLVVVTLKADISDGATQDYDMIMKFLNPYLFPKGEREITEWMATGISLGGNTVWRLLREDPRIRVAVPIIGLPFEAFGPYLGARAVQGGLDFAPPIYPATLRPYIESREPESAYKDRKILSIHGEIDELVPYRFGKDKIAELKKNAPEGHIEVFVQKGKGHVCTPDMLRRAAEWFYRWGCTEP</sequence>
<proteinExistence type="predicted"/>
<dbReference type="EMBL" id="ALBS01000039">
    <property type="protein sequence ID" value="EJT51945.1"/>
    <property type="molecule type" value="Genomic_DNA"/>
</dbReference>
<name>J4UJI2_TRIAS</name>
<dbReference type="GeneID" id="25990326"/>
<evidence type="ECO:0000313" key="2">
    <source>
        <dbReference type="Proteomes" id="UP000002748"/>
    </source>
</evidence>
<dbReference type="PANTHER" id="PTHR47381:SF3">
    <property type="entry name" value="ALPHA_BETA-HYDROLASES SUPERFAMILY PROTEIN"/>
    <property type="match status" value="1"/>
</dbReference>
<reference evidence="1 2" key="1">
    <citation type="journal article" date="2012" name="Eukaryot. Cell">
        <title>Draft genome sequence of CBS 2479, the standard type strain of Trichosporon asahii.</title>
        <authorList>
            <person name="Yang R.Y."/>
            <person name="Li H.T."/>
            <person name="Zhu H."/>
            <person name="Zhou G.P."/>
            <person name="Wang M."/>
            <person name="Wang L."/>
        </authorList>
    </citation>
    <scope>NUCLEOTIDE SEQUENCE [LARGE SCALE GENOMIC DNA]</scope>
    <source>
        <strain evidence="2">ATCC 90039 / CBS 2479 / JCM 2466 / KCTC 7840 / NCYC 2677 / UAMH 7654</strain>
    </source>
</reference>
<dbReference type="SUPFAM" id="SSF53474">
    <property type="entry name" value="alpha/beta-Hydrolases"/>
    <property type="match status" value="1"/>
</dbReference>
<organism evidence="1 2">
    <name type="scientific">Trichosporon asahii var. asahii (strain ATCC 90039 / CBS 2479 / JCM 2466 / KCTC 7840 / NBRC 103889/ NCYC 2677 / UAMH 7654)</name>
    <name type="common">Yeast</name>
    <dbReference type="NCBI Taxonomy" id="1186058"/>
    <lineage>
        <taxon>Eukaryota</taxon>
        <taxon>Fungi</taxon>
        <taxon>Dikarya</taxon>
        <taxon>Basidiomycota</taxon>
        <taxon>Agaricomycotina</taxon>
        <taxon>Tremellomycetes</taxon>
        <taxon>Trichosporonales</taxon>
        <taxon>Trichosporonaceae</taxon>
        <taxon>Trichosporon</taxon>
    </lineage>
</organism>
<dbReference type="KEGG" id="tasa:A1Q1_06814"/>
<dbReference type="AlphaFoldDB" id="J4UJI2"/>
<protein>
    <recommendedName>
        <fullName evidence="3">Peptidase S9 prolyl oligopeptidase catalytic domain-containing protein</fullName>
    </recommendedName>
</protein>